<organism evidence="1">
    <name type="scientific">Psilocybe cubensis</name>
    <name type="common">Psychedelic mushroom</name>
    <name type="synonym">Stropharia cubensis</name>
    <dbReference type="NCBI Taxonomy" id="181762"/>
    <lineage>
        <taxon>Eukaryota</taxon>
        <taxon>Fungi</taxon>
        <taxon>Dikarya</taxon>
        <taxon>Basidiomycota</taxon>
        <taxon>Agaricomycotina</taxon>
        <taxon>Agaricomycetes</taxon>
        <taxon>Agaricomycetidae</taxon>
        <taxon>Agaricales</taxon>
        <taxon>Agaricineae</taxon>
        <taxon>Strophariaceae</taxon>
        <taxon>Psilocybe</taxon>
    </lineage>
</organism>
<proteinExistence type="predicted"/>
<dbReference type="AlphaFoldDB" id="A0A8H8CNP3"/>
<protein>
    <submittedName>
        <fullName evidence="1">Uncharacterized protein</fullName>
    </submittedName>
</protein>
<accession>A0A8H8CNP3</accession>
<name>A0A8H8CNP3_PSICU</name>
<comment type="caution">
    <text evidence="1">The sequence shown here is derived from an EMBL/GenBank/DDBJ whole genome shotgun (WGS) entry which is preliminary data.</text>
</comment>
<dbReference type="SUPFAM" id="SSF52047">
    <property type="entry name" value="RNI-like"/>
    <property type="match status" value="1"/>
</dbReference>
<evidence type="ECO:0000313" key="1">
    <source>
        <dbReference type="EMBL" id="KAG5173177.1"/>
    </source>
</evidence>
<reference evidence="1" key="1">
    <citation type="submission" date="2021-02" db="EMBL/GenBank/DDBJ databases">
        <title>Psilocybe cubensis genome.</title>
        <authorList>
            <person name="Mckernan K.J."/>
            <person name="Crawford S."/>
            <person name="Trippe A."/>
            <person name="Kane L.T."/>
            <person name="Mclaughlin S."/>
        </authorList>
    </citation>
    <scope>NUCLEOTIDE SEQUENCE [LARGE SCALE GENOMIC DNA]</scope>
    <source>
        <strain evidence="1">MGC-MH-2018</strain>
    </source>
</reference>
<sequence length="410" mass="46369">MEDVLTQLDHIAQQKTEIRHCVRILVIESTNLQLSGSTSQGTYVNLLNHAIRSLLEVRSIRWTISALEGFYSVLEGIMDLPHVQELYFDFSKLPLRWQTPEMIPLRQFKSTQLQSFGFLARDANALLAQGLINQLQKIMPTASLSRLDIGFTDSESSKNAELMNQFFKALPKNTPLRIKYLRVHGWKLALNSLTMPHLRQMSFLDLSHGSEPFSQSQIWSSILNNGIQLRKIVGAITSSLNLYLQSYAGLEQITVIIPRPNSLDVLAFYHELCQNSLPIHASTLKYFKVVNTNTQGHCVLDDMNAISVCEKLEHLTVTIMAGHIDDLYDILHTAVAMPYLRILEVGYGSVSDYRPPSEAHRIVPMICRALEKTFGNSSRSFPVIVFGEKRYTPRQVAQDSLERHGSRGST</sequence>
<dbReference type="EMBL" id="JAFIQS010000002">
    <property type="protein sequence ID" value="KAG5173177.1"/>
    <property type="molecule type" value="Genomic_DNA"/>
</dbReference>
<gene>
    <name evidence="1" type="ORF">JR316_002687</name>
</gene>